<dbReference type="AlphaFoldDB" id="A0A0A9GFN6"/>
<dbReference type="EMBL" id="GBRH01178428">
    <property type="protein sequence ID" value="JAE19468.1"/>
    <property type="molecule type" value="Transcribed_RNA"/>
</dbReference>
<evidence type="ECO:0000313" key="1">
    <source>
        <dbReference type="EMBL" id="JAE19468.1"/>
    </source>
</evidence>
<sequence length="95" mass="10552">MLVLSACHRMHSHLTPPHAPQLVVESFAHCPARTSFSYHHCACSASRSWPRAWPPLPRLISASRLAAAVMPAQRRTLGHCHRRSSFTSCARMGVI</sequence>
<reference evidence="1" key="2">
    <citation type="journal article" date="2015" name="Data Brief">
        <title>Shoot transcriptome of the giant reed, Arundo donax.</title>
        <authorList>
            <person name="Barrero R.A."/>
            <person name="Guerrero F.D."/>
            <person name="Moolhuijzen P."/>
            <person name="Goolsby J.A."/>
            <person name="Tidwell J."/>
            <person name="Bellgard S.E."/>
            <person name="Bellgard M.I."/>
        </authorList>
    </citation>
    <scope>NUCLEOTIDE SEQUENCE</scope>
    <source>
        <tissue evidence="1">Shoot tissue taken approximately 20 cm above the soil surface</tissue>
    </source>
</reference>
<reference evidence="1" key="1">
    <citation type="submission" date="2014-09" db="EMBL/GenBank/DDBJ databases">
        <authorList>
            <person name="Magalhaes I.L.F."/>
            <person name="Oliveira U."/>
            <person name="Santos F.R."/>
            <person name="Vidigal T.H.D.A."/>
            <person name="Brescovit A.D."/>
            <person name="Santos A.J."/>
        </authorList>
    </citation>
    <scope>NUCLEOTIDE SEQUENCE</scope>
    <source>
        <tissue evidence="1">Shoot tissue taken approximately 20 cm above the soil surface</tissue>
    </source>
</reference>
<name>A0A0A9GFN6_ARUDO</name>
<protein>
    <submittedName>
        <fullName evidence="1">Uncharacterized protein</fullName>
    </submittedName>
</protein>
<accession>A0A0A9GFN6</accession>
<organism evidence="1">
    <name type="scientific">Arundo donax</name>
    <name type="common">Giant reed</name>
    <name type="synonym">Donax arundinaceus</name>
    <dbReference type="NCBI Taxonomy" id="35708"/>
    <lineage>
        <taxon>Eukaryota</taxon>
        <taxon>Viridiplantae</taxon>
        <taxon>Streptophyta</taxon>
        <taxon>Embryophyta</taxon>
        <taxon>Tracheophyta</taxon>
        <taxon>Spermatophyta</taxon>
        <taxon>Magnoliopsida</taxon>
        <taxon>Liliopsida</taxon>
        <taxon>Poales</taxon>
        <taxon>Poaceae</taxon>
        <taxon>PACMAD clade</taxon>
        <taxon>Arundinoideae</taxon>
        <taxon>Arundineae</taxon>
        <taxon>Arundo</taxon>
    </lineage>
</organism>
<proteinExistence type="predicted"/>